<dbReference type="HOGENOM" id="CLU_2403432_0_0_1"/>
<dbReference type="AlphaFoldDB" id="A0A0E0MD03"/>
<organism evidence="1">
    <name type="scientific">Oryza punctata</name>
    <name type="common">Red rice</name>
    <dbReference type="NCBI Taxonomy" id="4537"/>
    <lineage>
        <taxon>Eukaryota</taxon>
        <taxon>Viridiplantae</taxon>
        <taxon>Streptophyta</taxon>
        <taxon>Embryophyta</taxon>
        <taxon>Tracheophyta</taxon>
        <taxon>Spermatophyta</taxon>
        <taxon>Magnoliopsida</taxon>
        <taxon>Liliopsida</taxon>
        <taxon>Poales</taxon>
        <taxon>Poaceae</taxon>
        <taxon>BOP clade</taxon>
        <taxon>Oryzoideae</taxon>
        <taxon>Oryzeae</taxon>
        <taxon>Oryzinae</taxon>
        <taxon>Oryza</taxon>
    </lineage>
</organism>
<dbReference type="Gramene" id="OPUNC11G04330.1">
    <property type="protein sequence ID" value="OPUNC11G04330.1"/>
    <property type="gene ID" value="OPUNC11G04330"/>
</dbReference>
<accession>A0A0E0MD03</accession>
<proteinExistence type="predicted"/>
<dbReference type="Proteomes" id="UP000026962">
    <property type="component" value="Chromosome 11"/>
</dbReference>
<reference evidence="1" key="1">
    <citation type="submission" date="2015-04" db="UniProtKB">
        <authorList>
            <consortium name="EnsemblPlants"/>
        </authorList>
    </citation>
    <scope>IDENTIFICATION</scope>
</reference>
<evidence type="ECO:0000313" key="2">
    <source>
        <dbReference type="Proteomes" id="UP000026962"/>
    </source>
</evidence>
<evidence type="ECO:0000313" key="1">
    <source>
        <dbReference type="EnsemblPlants" id="OPUNC11G04330.1"/>
    </source>
</evidence>
<keyword evidence="2" id="KW-1185">Reference proteome</keyword>
<name>A0A0E0MD03_ORYPU</name>
<sequence length="93" mass="10902">MDAMIDATELWSFDAYAKARLPRVLPEFPTVGMDISHHIIFVVRHPRRHKDDSDITSLIKVDTRRKTLLSVFRYYEKQHQDGHPAAKLTTREN</sequence>
<reference evidence="1" key="2">
    <citation type="submission" date="2018-05" db="EMBL/GenBank/DDBJ databases">
        <title>OpunRS2 (Oryza punctata Reference Sequence Version 2).</title>
        <authorList>
            <person name="Zhang J."/>
            <person name="Kudrna D."/>
            <person name="Lee S."/>
            <person name="Talag J."/>
            <person name="Welchert J."/>
            <person name="Wing R.A."/>
        </authorList>
    </citation>
    <scope>NUCLEOTIDE SEQUENCE [LARGE SCALE GENOMIC DNA]</scope>
</reference>
<dbReference type="EnsemblPlants" id="OPUNC11G04330.1">
    <property type="protein sequence ID" value="OPUNC11G04330.1"/>
    <property type="gene ID" value="OPUNC11G04330"/>
</dbReference>
<protein>
    <submittedName>
        <fullName evidence="1">Uncharacterized protein</fullName>
    </submittedName>
</protein>